<dbReference type="SUPFAM" id="SSF46785">
    <property type="entry name" value="Winged helix' DNA-binding domain"/>
    <property type="match status" value="1"/>
</dbReference>
<dbReference type="SUPFAM" id="SSF53850">
    <property type="entry name" value="Periplasmic binding protein-like II"/>
    <property type="match status" value="1"/>
</dbReference>
<organism evidence="6 7">
    <name type="scientific">Sedimenticola selenatireducens</name>
    <dbReference type="NCBI Taxonomy" id="191960"/>
    <lineage>
        <taxon>Bacteria</taxon>
        <taxon>Pseudomonadati</taxon>
        <taxon>Pseudomonadota</taxon>
        <taxon>Gammaproteobacteria</taxon>
        <taxon>Chromatiales</taxon>
        <taxon>Sedimenticolaceae</taxon>
        <taxon>Sedimenticola</taxon>
    </lineage>
</organism>
<gene>
    <name evidence="6" type="ORF">FHP88_00395</name>
</gene>
<dbReference type="Gene3D" id="1.10.10.10">
    <property type="entry name" value="Winged helix-like DNA-binding domain superfamily/Winged helix DNA-binding domain"/>
    <property type="match status" value="1"/>
</dbReference>
<proteinExistence type="inferred from homology"/>
<keyword evidence="4" id="KW-0804">Transcription</keyword>
<feature type="domain" description="HTH lysR-type" evidence="5">
    <location>
        <begin position="1"/>
        <end position="51"/>
    </location>
</feature>
<keyword evidence="2" id="KW-0805">Transcription regulation</keyword>
<evidence type="ECO:0000256" key="2">
    <source>
        <dbReference type="ARBA" id="ARBA00023015"/>
    </source>
</evidence>
<dbReference type="InterPro" id="IPR036390">
    <property type="entry name" value="WH_DNA-bd_sf"/>
</dbReference>
<dbReference type="GO" id="GO:0003700">
    <property type="term" value="F:DNA-binding transcription factor activity"/>
    <property type="evidence" value="ECO:0007669"/>
    <property type="project" value="InterPro"/>
</dbReference>
<dbReference type="OrthoDB" id="9785745at2"/>
<keyword evidence="7" id="KW-1185">Reference proteome</keyword>
<dbReference type="InterPro" id="IPR005119">
    <property type="entry name" value="LysR_subst-bd"/>
</dbReference>
<evidence type="ECO:0000313" key="7">
    <source>
        <dbReference type="Proteomes" id="UP000316649"/>
    </source>
</evidence>
<dbReference type="PANTHER" id="PTHR30126:SF25">
    <property type="entry name" value="HTH-TYPE TRANSCRIPTIONAL REGULATOR METR"/>
    <property type="match status" value="1"/>
</dbReference>
<evidence type="ECO:0000256" key="4">
    <source>
        <dbReference type="ARBA" id="ARBA00023163"/>
    </source>
</evidence>
<dbReference type="Proteomes" id="UP000316649">
    <property type="component" value="Unassembled WGS sequence"/>
</dbReference>
<comment type="similarity">
    <text evidence="1">Belongs to the LysR transcriptional regulatory family.</text>
</comment>
<dbReference type="InterPro" id="IPR036388">
    <property type="entry name" value="WH-like_DNA-bd_sf"/>
</dbReference>
<evidence type="ECO:0000256" key="3">
    <source>
        <dbReference type="ARBA" id="ARBA00023125"/>
    </source>
</evidence>
<evidence type="ECO:0000256" key="1">
    <source>
        <dbReference type="ARBA" id="ARBA00009437"/>
    </source>
</evidence>
<dbReference type="PROSITE" id="PS50931">
    <property type="entry name" value="HTH_LYSR"/>
    <property type="match status" value="1"/>
</dbReference>
<sequence length="296" mass="33530">MIKQIAECGSVTEAANGLGVTQSALSHRIRETERLLGTVIFYRKNKLLTLTNAGKRLLHSAEIILGEVTRVEYDISKLSQGIESIVRLGTDVYGSYHWLPQFLGEFNRSHPEIGTEIIADVSLDPLAALRRGDIDLAIMPSMIPAELFQTSRLFRDELLAILPHAHAKAGQAWLEPEAFASENYITHHTNPEKGLVYEQLFSCYNVLPRQVMRMGIMEVIIEFVQHGFGVSILPSFTICKHLESKRISTMRVTEQGLFVDWHTVMRRHEPDDSPTTIFSRALSEWTHWKESVSYNA</sequence>
<dbReference type="Pfam" id="PF03466">
    <property type="entry name" value="LysR_substrate"/>
    <property type="match status" value="1"/>
</dbReference>
<protein>
    <submittedName>
        <fullName evidence="6">LysR family transcriptional regulator</fullName>
    </submittedName>
</protein>
<dbReference type="InterPro" id="IPR000847">
    <property type="entry name" value="LysR_HTH_N"/>
</dbReference>
<comment type="caution">
    <text evidence="6">The sequence shown here is derived from an EMBL/GenBank/DDBJ whole genome shotgun (WGS) entry which is preliminary data.</text>
</comment>
<dbReference type="Pfam" id="PF00126">
    <property type="entry name" value="HTH_1"/>
    <property type="match status" value="1"/>
</dbReference>
<dbReference type="GO" id="GO:0000976">
    <property type="term" value="F:transcription cis-regulatory region binding"/>
    <property type="evidence" value="ECO:0007669"/>
    <property type="project" value="TreeGrafter"/>
</dbReference>
<dbReference type="AlphaFoldDB" id="A0A558DMC3"/>
<dbReference type="EMBL" id="VMNH01000002">
    <property type="protein sequence ID" value="TVO78768.1"/>
    <property type="molecule type" value="Genomic_DNA"/>
</dbReference>
<accession>A0A558DMC3</accession>
<dbReference type="Gene3D" id="3.40.190.10">
    <property type="entry name" value="Periplasmic binding protein-like II"/>
    <property type="match status" value="2"/>
</dbReference>
<dbReference type="CDD" id="cd05466">
    <property type="entry name" value="PBP2_LTTR_substrate"/>
    <property type="match status" value="1"/>
</dbReference>
<dbReference type="PANTHER" id="PTHR30126">
    <property type="entry name" value="HTH-TYPE TRANSCRIPTIONAL REGULATOR"/>
    <property type="match status" value="1"/>
</dbReference>
<reference evidence="6 7" key="1">
    <citation type="submission" date="2019-07" db="EMBL/GenBank/DDBJ databases">
        <title>The pathways for chlorine oxyanion respiration interact through the shared metabolite chlorate.</title>
        <authorList>
            <person name="Barnum T.P."/>
            <person name="Cheng Y."/>
            <person name="Hill K.A."/>
            <person name="Lucas L.N."/>
            <person name="Carlson H.K."/>
            <person name="Coates J.D."/>
        </authorList>
    </citation>
    <scope>NUCLEOTIDE SEQUENCE [LARGE SCALE GENOMIC DNA]</scope>
    <source>
        <strain evidence="6 7">BK-1</strain>
    </source>
</reference>
<evidence type="ECO:0000259" key="5">
    <source>
        <dbReference type="PROSITE" id="PS50931"/>
    </source>
</evidence>
<keyword evidence="3" id="KW-0238">DNA-binding</keyword>
<evidence type="ECO:0000313" key="6">
    <source>
        <dbReference type="EMBL" id="TVO78768.1"/>
    </source>
</evidence>
<name>A0A558DMC3_9GAMM</name>